<sequence length="178" mass="18903">GKVGTPGTLTVEIRAVGLEGKPVGPALTSGTLDGTTITGTSRETAEWETITLDTPVWLYAGLKYAIVCHGTGTSISNCIKWNYNTANPYLKGGLISSSDAGATWTAESVSMDLTFREYGTAEDEIEYGGCEIYGLKIANPNGEFSIRRLFTNNCGSSITIREIGIQAGAPTTFCPYNI</sequence>
<reference evidence="1" key="1">
    <citation type="journal article" date="2014" name="Front. Microbiol.">
        <title>High frequency of phylogenetically diverse reductive dehalogenase-homologous genes in deep subseafloor sedimentary metagenomes.</title>
        <authorList>
            <person name="Kawai M."/>
            <person name="Futagami T."/>
            <person name="Toyoda A."/>
            <person name="Takaki Y."/>
            <person name="Nishi S."/>
            <person name="Hori S."/>
            <person name="Arai W."/>
            <person name="Tsubouchi T."/>
            <person name="Morono Y."/>
            <person name="Uchiyama I."/>
            <person name="Ito T."/>
            <person name="Fujiyama A."/>
            <person name="Inagaki F."/>
            <person name="Takami H."/>
        </authorList>
    </citation>
    <scope>NUCLEOTIDE SEQUENCE</scope>
    <source>
        <strain evidence="1">Expedition CK06-06</strain>
    </source>
</reference>
<proteinExistence type="predicted"/>
<gene>
    <name evidence="1" type="ORF">S12H4_23852</name>
</gene>
<protein>
    <submittedName>
        <fullName evidence="1">Uncharacterized protein</fullName>
    </submittedName>
</protein>
<feature type="non-terminal residue" evidence="1">
    <location>
        <position position="1"/>
    </location>
</feature>
<organism evidence="1">
    <name type="scientific">marine sediment metagenome</name>
    <dbReference type="NCBI Taxonomy" id="412755"/>
    <lineage>
        <taxon>unclassified sequences</taxon>
        <taxon>metagenomes</taxon>
        <taxon>ecological metagenomes</taxon>
    </lineage>
</organism>
<dbReference type="AlphaFoldDB" id="X1T044"/>
<dbReference type="EMBL" id="BARW01012767">
    <property type="protein sequence ID" value="GAI73444.1"/>
    <property type="molecule type" value="Genomic_DNA"/>
</dbReference>
<name>X1T044_9ZZZZ</name>
<comment type="caution">
    <text evidence="1">The sequence shown here is derived from an EMBL/GenBank/DDBJ whole genome shotgun (WGS) entry which is preliminary data.</text>
</comment>
<evidence type="ECO:0000313" key="1">
    <source>
        <dbReference type="EMBL" id="GAI73444.1"/>
    </source>
</evidence>
<accession>X1T044</accession>